<keyword evidence="5" id="KW-1015">Disulfide bond</keyword>
<evidence type="ECO:0000259" key="7">
    <source>
        <dbReference type="PROSITE" id="PS01180"/>
    </source>
</evidence>
<dbReference type="GO" id="GO:0038023">
    <property type="term" value="F:signaling receptor activity"/>
    <property type="evidence" value="ECO:0007669"/>
    <property type="project" value="TreeGrafter"/>
</dbReference>
<evidence type="ECO:0000256" key="1">
    <source>
        <dbReference type="ARBA" id="ARBA00004479"/>
    </source>
</evidence>
<dbReference type="InterPro" id="IPR035914">
    <property type="entry name" value="Sperma_CUB_dom_sf"/>
</dbReference>
<reference evidence="8 9" key="1">
    <citation type="journal article" date="2020" name="Nature">
        <title>Six reference-quality genomes reveal evolution of bat adaptations.</title>
        <authorList>
            <person name="Jebb D."/>
            <person name="Huang Z."/>
            <person name="Pippel M."/>
            <person name="Hughes G.M."/>
            <person name="Lavrichenko K."/>
            <person name="Devanna P."/>
            <person name="Winkler S."/>
            <person name="Jermiin L.S."/>
            <person name="Skirmuntt E.C."/>
            <person name="Katzourakis A."/>
            <person name="Burkitt-Gray L."/>
            <person name="Ray D.A."/>
            <person name="Sullivan K.A.M."/>
            <person name="Roscito J.G."/>
            <person name="Kirilenko B.M."/>
            <person name="Davalos L.M."/>
            <person name="Corthals A.P."/>
            <person name="Power M.L."/>
            <person name="Jones G."/>
            <person name="Ransome R.D."/>
            <person name="Dechmann D.K.N."/>
            <person name="Locatelli A.G."/>
            <person name="Puechmaille S.J."/>
            <person name="Fedrigo O."/>
            <person name="Jarvis E.D."/>
            <person name="Hiller M."/>
            <person name="Vernes S.C."/>
            <person name="Myers E.W."/>
            <person name="Teeling E.C."/>
        </authorList>
    </citation>
    <scope>NUCLEOTIDE SEQUENCE [LARGE SCALE GENOMIC DNA]</scope>
    <source>
        <strain evidence="8">MMolMol1</strain>
        <tissue evidence="8">Muscle</tissue>
    </source>
</reference>
<evidence type="ECO:0000256" key="2">
    <source>
        <dbReference type="ARBA" id="ARBA00022692"/>
    </source>
</evidence>
<dbReference type="SUPFAM" id="SSF49854">
    <property type="entry name" value="Spermadhesin, CUB domain"/>
    <property type="match status" value="1"/>
</dbReference>
<dbReference type="Pfam" id="PF00431">
    <property type="entry name" value="CUB"/>
    <property type="match status" value="1"/>
</dbReference>
<dbReference type="PANTHER" id="PTHR46806:SF3">
    <property type="entry name" value="DISCOIDIN, CUB AND LCCL DOMAIN-CONTAINING PROTEIN 2"/>
    <property type="match status" value="1"/>
</dbReference>
<evidence type="ECO:0000256" key="5">
    <source>
        <dbReference type="ARBA" id="ARBA00023157"/>
    </source>
</evidence>
<gene>
    <name evidence="8" type="ORF">HJG59_003683</name>
</gene>
<comment type="caution">
    <text evidence="6">Lacks conserved residue(s) required for the propagation of feature annotation.</text>
</comment>
<evidence type="ECO:0000256" key="3">
    <source>
        <dbReference type="ARBA" id="ARBA00022989"/>
    </source>
</evidence>
<organism evidence="8 9">
    <name type="scientific">Molossus molossus</name>
    <name type="common">Pallas' mastiff bat</name>
    <name type="synonym">Vespertilio molossus</name>
    <dbReference type="NCBI Taxonomy" id="27622"/>
    <lineage>
        <taxon>Eukaryota</taxon>
        <taxon>Metazoa</taxon>
        <taxon>Chordata</taxon>
        <taxon>Craniata</taxon>
        <taxon>Vertebrata</taxon>
        <taxon>Euteleostomi</taxon>
        <taxon>Mammalia</taxon>
        <taxon>Eutheria</taxon>
        <taxon>Laurasiatheria</taxon>
        <taxon>Chiroptera</taxon>
        <taxon>Yangochiroptera</taxon>
        <taxon>Molossidae</taxon>
        <taxon>Molossus</taxon>
    </lineage>
</organism>
<dbReference type="Gene3D" id="2.60.120.290">
    <property type="entry name" value="Spermadhesin, CUB domain"/>
    <property type="match status" value="1"/>
</dbReference>
<keyword evidence="3" id="KW-1133">Transmembrane helix</keyword>
<dbReference type="PANTHER" id="PTHR46806">
    <property type="entry name" value="F5/8 TYPE C DOMAIN-CONTAINING PROTEIN"/>
    <property type="match status" value="1"/>
</dbReference>
<keyword evidence="9" id="KW-1185">Reference proteome</keyword>
<dbReference type="PROSITE" id="PS01180">
    <property type="entry name" value="CUB"/>
    <property type="match status" value="1"/>
</dbReference>
<dbReference type="CDD" id="cd00041">
    <property type="entry name" value="CUB"/>
    <property type="match status" value="1"/>
</dbReference>
<proteinExistence type="predicted"/>
<dbReference type="SMART" id="SM00042">
    <property type="entry name" value="CUB"/>
    <property type="match status" value="1"/>
</dbReference>
<dbReference type="InterPro" id="IPR050633">
    <property type="entry name" value="Neuropilin_MCO_CoagFactor"/>
</dbReference>
<comment type="subcellular location">
    <subcellularLocation>
        <location evidence="1">Membrane</location>
        <topology evidence="1">Single-pass type I membrane protein</topology>
    </subcellularLocation>
</comment>
<dbReference type="InterPro" id="IPR000859">
    <property type="entry name" value="CUB_dom"/>
</dbReference>
<evidence type="ECO:0000313" key="9">
    <source>
        <dbReference type="Proteomes" id="UP000550707"/>
    </source>
</evidence>
<name>A0A7J8HZB0_MOLMO</name>
<dbReference type="GO" id="GO:0042060">
    <property type="term" value="P:wound healing"/>
    <property type="evidence" value="ECO:0007669"/>
    <property type="project" value="TreeGrafter"/>
</dbReference>
<evidence type="ECO:0000256" key="6">
    <source>
        <dbReference type="PROSITE-ProRule" id="PRU00059"/>
    </source>
</evidence>
<dbReference type="FunFam" id="2.60.120.290:FF:000035">
    <property type="entry name" value="Discoidin, CUB and LCCL domain-containing protein 2"/>
    <property type="match status" value="1"/>
</dbReference>
<accession>A0A7J8HZB0</accession>
<keyword evidence="4" id="KW-0472">Membrane</keyword>
<dbReference type="GO" id="GO:0005886">
    <property type="term" value="C:plasma membrane"/>
    <property type="evidence" value="ECO:0007669"/>
    <property type="project" value="TreeGrafter"/>
</dbReference>
<dbReference type="EMBL" id="JACASF010000005">
    <property type="protein sequence ID" value="KAF6477370.1"/>
    <property type="molecule type" value="Genomic_DNA"/>
</dbReference>
<sequence length="112" mass="12755">MSINYPQTYPNSTVCEWEIRVRMGERVRIKFGDFDIEDSDSCHLNHLRIYNGIGVSRTEIGKYCGLGLHMNHSIESKSNEITVLFMSGTHIAGRGFLASYSVIDKQAFWHVA</sequence>
<protein>
    <submittedName>
        <fullName evidence="8">Discoidin, CUB and LCCL domain containing 2</fullName>
    </submittedName>
</protein>
<dbReference type="AlphaFoldDB" id="A0A7J8HZB0"/>
<evidence type="ECO:0000313" key="8">
    <source>
        <dbReference type="EMBL" id="KAF6477370.1"/>
    </source>
</evidence>
<evidence type="ECO:0000256" key="4">
    <source>
        <dbReference type="ARBA" id="ARBA00023136"/>
    </source>
</evidence>
<keyword evidence="2" id="KW-0812">Transmembrane</keyword>
<dbReference type="Proteomes" id="UP000550707">
    <property type="component" value="Unassembled WGS sequence"/>
</dbReference>
<comment type="caution">
    <text evidence="8">The sequence shown here is derived from an EMBL/GenBank/DDBJ whole genome shotgun (WGS) entry which is preliminary data.</text>
</comment>
<feature type="domain" description="CUB" evidence="7">
    <location>
        <begin position="1"/>
        <end position="103"/>
    </location>
</feature>